<dbReference type="KEGG" id="lak:106168915"/>
<dbReference type="Gene3D" id="3.30.40.10">
    <property type="entry name" value="Zinc/RING finger domain, C3HC4 (zinc finger)"/>
    <property type="match status" value="1"/>
</dbReference>
<dbReference type="Pfam" id="PF13920">
    <property type="entry name" value="zf-C3HC4_3"/>
    <property type="match status" value="1"/>
</dbReference>
<dbReference type="PROSITE" id="PS50119">
    <property type="entry name" value="ZF_BBOX"/>
    <property type="match status" value="1"/>
</dbReference>
<evidence type="ECO:0000259" key="6">
    <source>
        <dbReference type="PROSITE" id="PS50119"/>
    </source>
</evidence>
<keyword evidence="3" id="KW-0862">Zinc</keyword>
<dbReference type="SMART" id="SM00336">
    <property type="entry name" value="BBOX"/>
    <property type="match status" value="1"/>
</dbReference>
<dbReference type="GO" id="GO:0008270">
    <property type="term" value="F:zinc ion binding"/>
    <property type="evidence" value="ECO:0007669"/>
    <property type="project" value="UniProtKB-KW"/>
</dbReference>
<evidence type="ECO:0000313" key="8">
    <source>
        <dbReference type="RefSeq" id="XP_013403632.1"/>
    </source>
</evidence>
<dbReference type="InterPro" id="IPR047153">
    <property type="entry name" value="TRIM45/56/19-like"/>
</dbReference>
<dbReference type="Proteomes" id="UP000085678">
    <property type="component" value="Unplaced"/>
</dbReference>
<dbReference type="CDD" id="cd19769">
    <property type="entry name" value="Bbox2_TRIM16-like"/>
    <property type="match status" value="1"/>
</dbReference>
<gene>
    <name evidence="8" type="primary">LOC106168915</name>
</gene>
<dbReference type="InterPro" id="IPR001841">
    <property type="entry name" value="Znf_RING"/>
</dbReference>
<sequence>MATNQLLNIKQKFTEEFLKCEVCFDENISTRRLPCKHNFCLSCLGKIADGKDKFSCPKCRATVIVPEGGVDQFPEDVPTRKMLDFAKSLHVAGDKSFFCEHHPNKPLDLYCKRDNTLICGTCVVKQHKGHDAETIEDAALEKRKYFQKMAYLQDEALHDIQNEISGLQKTRKYMETGANRVVTNVIKMAENIKMSVERRCDMLCDKIQKIQSVELYKLEQEQKNLREREDEVKTTKQRYLSLLKKPTAVEMMFSANSVEHLKTSFRDVPTCHEDVRMARIKWSKMDIDSQVKEMFGQLVIEKKDLQFL</sequence>
<dbReference type="GO" id="GO:0061630">
    <property type="term" value="F:ubiquitin protein ligase activity"/>
    <property type="evidence" value="ECO:0007669"/>
    <property type="project" value="TreeGrafter"/>
</dbReference>
<feature type="domain" description="B box-type" evidence="6">
    <location>
        <begin position="94"/>
        <end position="135"/>
    </location>
</feature>
<dbReference type="SUPFAM" id="SSF57845">
    <property type="entry name" value="B-box zinc-binding domain"/>
    <property type="match status" value="1"/>
</dbReference>
<dbReference type="Pfam" id="PF00643">
    <property type="entry name" value="zf-B_box"/>
    <property type="match status" value="1"/>
</dbReference>
<dbReference type="GeneID" id="106168915"/>
<dbReference type="RefSeq" id="XP_013403632.1">
    <property type="nucleotide sequence ID" value="XM_013548178.1"/>
</dbReference>
<proteinExistence type="predicted"/>
<keyword evidence="2 4" id="KW-0863">Zinc-finger</keyword>
<dbReference type="OrthoDB" id="6105938at2759"/>
<reference evidence="8" key="1">
    <citation type="submission" date="2025-08" db="UniProtKB">
        <authorList>
            <consortium name="RefSeq"/>
        </authorList>
    </citation>
    <scope>IDENTIFICATION</scope>
    <source>
        <tissue evidence="8">Gonads</tissue>
    </source>
</reference>
<keyword evidence="1" id="KW-0479">Metal-binding</keyword>
<evidence type="ECO:0000256" key="4">
    <source>
        <dbReference type="PROSITE-ProRule" id="PRU00024"/>
    </source>
</evidence>
<evidence type="ECO:0000256" key="2">
    <source>
        <dbReference type="ARBA" id="ARBA00022771"/>
    </source>
</evidence>
<dbReference type="PANTHER" id="PTHR25462">
    <property type="entry name" value="BONUS, ISOFORM C-RELATED"/>
    <property type="match status" value="1"/>
</dbReference>
<dbReference type="PROSITE" id="PS00518">
    <property type="entry name" value="ZF_RING_1"/>
    <property type="match status" value="1"/>
</dbReference>
<organism evidence="7 8">
    <name type="scientific">Lingula anatina</name>
    <name type="common">Brachiopod</name>
    <name type="synonym">Lingula unguis</name>
    <dbReference type="NCBI Taxonomy" id="7574"/>
    <lineage>
        <taxon>Eukaryota</taxon>
        <taxon>Metazoa</taxon>
        <taxon>Spiralia</taxon>
        <taxon>Lophotrochozoa</taxon>
        <taxon>Brachiopoda</taxon>
        <taxon>Linguliformea</taxon>
        <taxon>Lingulata</taxon>
        <taxon>Lingulida</taxon>
        <taxon>Linguloidea</taxon>
        <taxon>Lingulidae</taxon>
        <taxon>Lingula</taxon>
    </lineage>
</organism>
<name>A0A1S3IZK7_LINAN</name>
<dbReference type="PANTHER" id="PTHR25462:SF305">
    <property type="entry name" value="RING-TYPE DOMAIN-CONTAINING PROTEIN"/>
    <property type="match status" value="1"/>
</dbReference>
<feature type="domain" description="RING-type" evidence="5">
    <location>
        <begin position="20"/>
        <end position="60"/>
    </location>
</feature>
<evidence type="ECO:0000256" key="3">
    <source>
        <dbReference type="ARBA" id="ARBA00022833"/>
    </source>
</evidence>
<dbReference type="Gene3D" id="3.30.160.60">
    <property type="entry name" value="Classic Zinc Finger"/>
    <property type="match status" value="1"/>
</dbReference>
<evidence type="ECO:0000259" key="5">
    <source>
        <dbReference type="PROSITE" id="PS50089"/>
    </source>
</evidence>
<dbReference type="SUPFAM" id="SSF57850">
    <property type="entry name" value="RING/U-box"/>
    <property type="match status" value="1"/>
</dbReference>
<protein>
    <submittedName>
        <fullName evidence="8">Tripartite motif-containing protein 12A</fullName>
    </submittedName>
</protein>
<keyword evidence="7" id="KW-1185">Reference proteome</keyword>
<dbReference type="InParanoid" id="A0A1S3IZK7"/>
<dbReference type="InterPro" id="IPR000315">
    <property type="entry name" value="Znf_B-box"/>
</dbReference>
<dbReference type="InterPro" id="IPR017907">
    <property type="entry name" value="Znf_RING_CS"/>
</dbReference>
<dbReference type="SMART" id="SM00184">
    <property type="entry name" value="RING"/>
    <property type="match status" value="1"/>
</dbReference>
<accession>A0A1S3IZK7</accession>
<dbReference type="AlphaFoldDB" id="A0A1S3IZK7"/>
<evidence type="ECO:0000256" key="1">
    <source>
        <dbReference type="ARBA" id="ARBA00022723"/>
    </source>
</evidence>
<dbReference type="PROSITE" id="PS50089">
    <property type="entry name" value="ZF_RING_2"/>
    <property type="match status" value="1"/>
</dbReference>
<evidence type="ECO:0000313" key="7">
    <source>
        <dbReference type="Proteomes" id="UP000085678"/>
    </source>
</evidence>
<dbReference type="InterPro" id="IPR013083">
    <property type="entry name" value="Znf_RING/FYVE/PHD"/>
</dbReference>
<dbReference type="GO" id="GO:0005654">
    <property type="term" value="C:nucleoplasm"/>
    <property type="evidence" value="ECO:0007669"/>
    <property type="project" value="TreeGrafter"/>
</dbReference>